<evidence type="ECO:0000256" key="1">
    <source>
        <dbReference type="SAM" id="MobiDB-lite"/>
    </source>
</evidence>
<keyword evidence="3" id="KW-1185">Reference proteome</keyword>
<accession>A0A0R3W2C5</accession>
<dbReference type="Proteomes" id="UP000282613">
    <property type="component" value="Unassembled WGS sequence"/>
</dbReference>
<feature type="region of interest" description="Disordered" evidence="1">
    <location>
        <begin position="28"/>
        <end position="117"/>
    </location>
</feature>
<dbReference type="AlphaFoldDB" id="A0A0R3W2C5"/>
<proteinExistence type="predicted"/>
<evidence type="ECO:0000313" key="3">
    <source>
        <dbReference type="Proteomes" id="UP000282613"/>
    </source>
</evidence>
<sequence>MVLIKPIKPASQLKMEAAAAPKRTLLSLVNRKQSMHHGEGEPSPLDAIRMRLMEQRKQSGATSETRTPTDKHELTPPPEEGEREEVFQSQDQSNDKFFGNSEEDEDHKREEKDLIEM</sequence>
<dbReference type="OrthoDB" id="6269401at2759"/>
<protein>
    <submittedName>
        <fullName evidence="4">Zgc:</fullName>
    </submittedName>
</protein>
<reference evidence="4" key="1">
    <citation type="submission" date="2017-02" db="UniProtKB">
        <authorList>
            <consortium name="WormBaseParasite"/>
        </authorList>
    </citation>
    <scope>IDENTIFICATION</scope>
</reference>
<reference evidence="2 3" key="2">
    <citation type="submission" date="2018-11" db="EMBL/GenBank/DDBJ databases">
        <authorList>
            <consortium name="Pathogen Informatics"/>
        </authorList>
    </citation>
    <scope>NUCLEOTIDE SEQUENCE [LARGE SCALE GENOMIC DNA]</scope>
</reference>
<evidence type="ECO:0000313" key="2">
    <source>
        <dbReference type="EMBL" id="VDK32632.1"/>
    </source>
</evidence>
<feature type="compositionally biased region" description="Basic and acidic residues" evidence="1">
    <location>
        <begin position="106"/>
        <end position="117"/>
    </location>
</feature>
<dbReference type="EMBL" id="UYRS01018321">
    <property type="protein sequence ID" value="VDK32632.1"/>
    <property type="molecule type" value="Genomic_DNA"/>
</dbReference>
<evidence type="ECO:0000313" key="4">
    <source>
        <dbReference type="WBParaSite" id="TASK_0000395301-mRNA-1"/>
    </source>
</evidence>
<dbReference type="WBParaSite" id="TASK_0000395301-mRNA-1">
    <property type="protein sequence ID" value="TASK_0000395301-mRNA-1"/>
    <property type="gene ID" value="TASK_0000395301"/>
</dbReference>
<feature type="compositionally biased region" description="Basic and acidic residues" evidence="1">
    <location>
        <begin position="48"/>
        <end position="57"/>
    </location>
</feature>
<name>A0A0R3W2C5_TAEAS</name>
<organism evidence="4">
    <name type="scientific">Taenia asiatica</name>
    <name type="common">Asian tapeworm</name>
    <dbReference type="NCBI Taxonomy" id="60517"/>
    <lineage>
        <taxon>Eukaryota</taxon>
        <taxon>Metazoa</taxon>
        <taxon>Spiralia</taxon>
        <taxon>Lophotrochozoa</taxon>
        <taxon>Platyhelminthes</taxon>
        <taxon>Cestoda</taxon>
        <taxon>Eucestoda</taxon>
        <taxon>Cyclophyllidea</taxon>
        <taxon>Taeniidae</taxon>
        <taxon>Taenia</taxon>
    </lineage>
</organism>
<gene>
    <name evidence="2" type="ORF">TASK_LOCUS3954</name>
</gene>